<dbReference type="Gene3D" id="2.60.40.10">
    <property type="entry name" value="Immunoglobulins"/>
    <property type="match status" value="1"/>
</dbReference>
<dbReference type="Proteomes" id="UP000245998">
    <property type="component" value="Unassembled WGS sequence"/>
</dbReference>
<dbReference type="PROSITE" id="PS50853">
    <property type="entry name" value="FN3"/>
    <property type="match status" value="1"/>
</dbReference>
<dbReference type="Pfam" id="PF02368">
    <property type="entry name" value="Big_2"/>
    <property type="match status" value="1"/>
</dbReference>
<feature type="domain" description="Fibronectin type-III" evidence="2">
    <location>
        <begin position="1"/>
        <end position="61"/>
    </location>
</feature>
<dbReference type="SMART" id="SM00635">
    <property type="entry name" value="BID_2"/>
    <property type="match status" value="1"/>
</dbReference>
<dbReference type="InterPro" id="IPR013783">
    <property type="entry name" value="Ig-like_fold"/>
</dbReference>
<evidence type="ECO:0000256" key="1">
    <source>
        <dbReference type="SAM" id="MobiDB-lite"/>
    </source>
</evidence>
<dbReference type="InterPro" id="IPR036116">
    <property type="entry name" value="FN3_sf"/>
</dbReference>
<dbReference type="SUPFAM" id="SSF49265">
    <property type="entry name" value="Fibronectin type III"/>
    <property type="match status" value="1"/>
</dbReference>
<evidence type="ECO:0000313" key="3">
    <source>
        <dbReference type="EMBL" id="PWA08654.1"/>
    </source>
</evidence>
<dbReference type="AlphaFoldDB" id="A0A2U1JUN3"/>
<name>A0A2U1JUN3_9BACI</name>
<sequence length="153" mass="16052">MELTTYNVYRDGKKIKSGLTEKTFTDTGLTPNTEYTYQVSAENSVGESELSDPIRVKTTYSEPTAVDISPKTNNLEVGATRNLSAAVTPATARQTVTWSSSDTKIATIDANGKVTAVAAGTATVTAASTEKTSIKGTSTVNVTEPEPPPEGEG</sequence>
<proteinExistence type="predicted"/>
<dbReference type="Pfam" id="PF00041">
    <property type="entry name" value="fn3"/>
    <property type="match status" value="1"/>
</dbReference>
<dbReference type="SUPFAM" id="SSF49373">
    <property type="entry name" value="Invasin/intimin cell-adhesion fragments"/>
    <property type="match status" value="1"/>
</dbReference>
<gene>
    <name evidence="3" type="ORF">DCC39_14545</name>
</gene>
<dbReference type="InterPro" id="IPR003343">
    <property type="entry name" value="Big_2"/>
</dbReference>
<organism evidence="3 4">
    <name type="scientific">Pueribacillus theae</name>
    <dbReference type="NCBI Taxonomy" id="2171751"/>
    <lineage>
        <taxon>Bacteria</taxon>
        <taxon>Bacillati</taxon>
        <taxon>Bacillota</taxon>
        <taxon>Bacilli</taxon>
        <taxon>Bacillales</taxon>
        <taxon>Bacillaceae</taxon>
        <taxon>Pueribacillus</taxon>
    </lineage>
</organism>
<comment type="caution">
    <text evidence="3">The sequence shown here is derived from an EMBL/GenBank/DDBJ whole genome shotgun (WGS) entry which is preliminary data.</text>
</comment>
<evidence type="ECO:0000259" key="2">
    <source>
        <dbReference type="PROSITE" id="PS50853"/>
    </source>
</evidence>
<protein>
    <recommendedName>
        <fullName evidence="2">Fibronectin type-III domain-containing protein</fullName>
    </recommendedName>
</protein>
<dbReference type="EMBL" id="QCZG01000035">
    <property type="protein sequence ID" value="PWA08654.1"/>
    <property type="molecule type" value="Genomic_DNA"/>
</dbReference>
<dbReference type="InterPro" id="IPR008964">
    <property type="entry name" value="Invasin/intimin_cell_adhesion"/>
</dbReference>
<dbReference type="CDD" id="cd00063">
    <property type="entry name" value="FN3"/>
    <property type="match status" value="1"/>
</dbReference>
<dbReference type="InterPro" id="IPR003961">
    <property type="entry name" value="FN3_dom"/>
</dbReference>
<dbReference type="Gene3D" id="2.60.40.1080">
    <property type="match status" value="1"/>
</dbReference>
<feature type="region of interest" description="Disordered" evidence="1">
    <location>
        <begin position="129"/>
        <end position="153"/>
    </location>
</feature>
<feature type="compositionally biased region" description="Polar residues" evidence="1">
    <location>
        <begin position="130"/>
        <end position="142"/>
    </location>
</feature>
<dbReference type="OrthoDB" id="2706470at2"/>
<accession>A0A2U1JUN3</accession>
<evidence type="ECO:0000313" key="4">
    <source>
        <dbReference type="Proteomes" id="UP000245998"/>
    </source>
</evidence>
<keyword evidence="4" id="KW-1185">Reference proteome</keyword>
<reference evidence="3 4" key="1">
    <citation type="submission" date="2018-04" db="EMBL/GenBank/DDBJ databases">
        <title>Camelliibacillus theae gen. nov., sp. nov., isolated from Pu'er tea.</title>
        <authorList>
            <person name="Niu L."/>
        </authorList>
    </citation>
    <scope>NUCLEOTIDE SEQUENCE [LARGE SCALE GENOMIC DNA]</scope>
    <source>
        <strain evidence="3 4">T8</strain>
    </source>
</reference>